<comment type="caution">
    <text evidence="6">The sequence shown here is derived from an EMBL/GenBank/DDBJ whole genome shotgun (WGS) entry which is preliminary data.</text>
</comment>
<organism evidence="6 7">
    <name type="scientific">Penicillium malachiteum</name>
    <dbReference type="NCBI Taxonomy" id="1324776"/>
    <lineage>
        <taxon>Eukaryota</taxon>
        <taxon>Fungi</taxon>
        <taxon>Dikarya</taxon>
        <taxon>Ascomycota</taxon>
        <taxon>Pezizomycotina</taxon>
        <taxon>Eurotiomycetes</taxon>
        <taxon>Eurotiomycetidae</taxon>
        <taxon>Eurotiales</taxon>
        <taxon>Aspergillaceae</taxon>
        <taxon>Penicillium</taxon>
    </lineage>
</organism>
<comment type="similarity">
    <text evidence="1">Belongs to the aldehyde dehydrogenase family.</text>
</comment>
<dbReference type="Proteomes" id="UP001215712">
    <property type="component" value="Unassembled WGS sequence"/>
</dbReference>
<dbReference type="FunFam" id="3.40.309.10:FF:000012">
    <property type="entry name" value="Betaine aldehyde dehydrogenase"/>
    <property type="match status" value="1"/>
</dbReference>
<keyword evidence="2" id="KW-0560">Oxidoreductase</keyword>
<dbReference type="Pfam" id="PF00171">
    <property type="entry name" value="Aldedh"/>
    <property type="match status" value="1"/>
</dbReference>
<evidence type="ECO:0000256" key="1">
    <source>
        <dbReference type="ARBA" id="ARBA00009986"/>
    </source>
</evidence>
<evidence type="ECO:0000256" key="3">
    <source>
        <dbReference type="ARBA" id="ARBA00024226"/>
    </source>
</evidence>
<sequence>MAETIKSLQPIETRLFINGEFRNSSSGKTFDVIYPYTKDVVAQVQEADVKDVNDAVDAAEAAFPAWRDLGVDKRGDYLRKLSDAVRESIPDLGKLESLSIGRPVSMYHDGKMAADQFRFFADHAWTTQGTASTNTPGIFKMTLKEPYGVAGLIIPWNFPMANLAGKMAPALAAGNTVVLKSSEKAPLTSLYFAKLVEKVGFPPGVVNIISGYGQPAGSTLAEHMKVRAISFTGSSLTGQRIHAASAKSNLKHVHTELGGKSPAIIFDDANLESAAQHTMFGIQFNSGQVCIANSRIYVQDNVKENFMHHFQAAMASVKMGDPLDPNTQHGPQIDHLQYKRVKEFIEIAEKEGKITLGGNPDEGYFIKPTIIEDLSEDSRVMKEEIFGPVVAVQTFKTEEEVIQKANATEFGLFASVFTTDLDRAIRLSRAIQAGTVAVNATGITGSAGDGAFGGYKMSGSGREGLLYSLENYLQTKTIVIKSA</sequence>
<dbReference type="EC" id="1.2.1.3" evidence="3"/>
<evidence type="ECO:0000259" key="5">
    <source>
        <dbReference type="Pfam" id="PF00171"/>
    </source>
</evidence>
<dbReference type="InterPro" id="IPR016162">
    <property type="entry name" value="Ald_DH_N"/>
</dbReference>
<dbReference type="SUPFAM" id="SSF53720">
    <property type="entry name" value="ALDH-like"/>
    <property type="match status" value="1"/>
</dbReference>
<dbReference type="PANTHER" id="PTHR11699">
    <property type="entry name" value="ALDEHYDE DEHYDROGENASE-RELATED"/>
    <property type="match status" value="1"/>
</dbReference>
<evidence type="ECO:0000313" key="6">
    <source>
        <dbReference type="EMBL" id="KAJ5740467.1"/>
    </source>
</evidence>
<evidence type="ECO:0000256" key="4">
    <source>
        <dbReference type="ARBA" id="ARBA00049194"/>
    </source>
</evidence>
<dbReference type="EMBL" id="JAQJAN010000001">
    <property type="protein sequence ID" value="KAJ5740467.1"/>
    <property type="molecule type" value="Genomic_DNA"/>
</dbReference>
<comment type="catalytic activity">
    <reaction evidence="4">
        <text>an aldehyde + NAD(+) + H2O = a carboxylate + NADH + 2 H(+)</text>
        <dbReference type="Rhea" id="RHEA:16185"/>
        <dbReference type="ChEBI" id="CHEBI:15377"/>
        <dbReference type="ChEBI" id="CHEBI:15378"/>
        <dbReference type="ChEBI" id="CHEBI:17478"/>
        <dbReference type="ChEBI" id="CHEBI:29067"/>
        <dbReference type="ChEBI" id="CHEBI:57540"/>
        <dbReference type="ChEBI" id="CHEBI:57945"/>
        <dbReference type="EC" id="1.2.1.3"/>
    </reaction>
</comment>
<dbReference type="InterPro" id="IPR016161">
    <property type="entry name" value="Ald_DH/histidinol_DH"/>
</dbReference>
<gene>
    <name evidence="6" type="ORF">N7493_000339</name>
</gene>
<evidence type="ECO:0000256" key="2">
    <source>
        <dbReference type="ARBA" id="ARBA00023002"/>
    </source>
</evidence>
<reference evidence="6" key="1">
    <citation type="journal article" date="2023" name="IMA Fungus">
        <title>Comparative genomic study of the Penicillium genus elucidates a diverse pangenome and 15 lateral gene transfer events.</title>
        <authorList>
            <person name="Petersen C."/>
            <person name="Sorensen T."/>
            <person name="Nielsen M.R."/>
            <person name="Sondergaard T.E."/>
            <person name="Sorensen J.L."/>
            <person name="Fitzpatrick D.A."/>
            <person name="Frisvad J.C."/>
            <person name="Nielsen K.L."/>
        </authorList>
    </citation>
    <scope>NUCLEOTIDE SEQUENCE</scope>
    <source>
        <strain evidence="6">IBT 17514</strain>
    </source>
</reference>
<name>A0AAD6HWI1_9EURO</name>
<dbReference type="InterPro" id="IPR015590">
    <property type="entry name" value="Aldehyde_DH_dom"/>
</dbReference>
<reference evidence="6" key="2">
    <citation type="submission" date="2023-01" db="EMBL/GenBank/DDBJ databases">
        <authorList>
            <person name="Petersen C."/>
        </authorList>
    </citation>
    <scope>NUCLEOTIDE SEQUENCE</scope>
    <source>
        <strain evidence="6">IBT 17514</strain>
    </source>
</reference>
<proteinExistence type="inferred from homology"/>
<feature type="domain" description="Aldehyde dehydrogenase" evidence="5">
    <location>
        <begin position="23"/>
        <end position="478"/>
    </location>
</feature>
<evidence type="ECO:0000313" key="7">
    <source>
        <dbReference type="Proteomes" id="UP001215712"/>
    </source>
</evidence>
<accession>A0AAD6HWI1</accession>
<dbReference type="Gene3D" id="3.40.309.10">
    <property type="entry name" value="Aldehyde Dehydrogenase, Chain A, domain 2"/>
    <property type="match status" value="1"/>
</dbReference>
<dbReference type="Gene3D" id="3.40.605.10">
    <property type="entry name" value="Aldehyde Dehydrogenase, Chain A, domain 1"/>
    <property type="match status" value="1"/>
</dbReference>
<protein>
    <recommendedName>
        <fullName evidence="3">aldehyde dehydrogenase (NAD(+))</fullName>
        <ecNumber evidence="3">1.2.1.3</ecNumber>
    </recommendedName>
</protein>
<dbReference type="AlphaFoldDB" id="A0AAD6HWI1"/>
<dbReference type="GO" id="GO:0004029">
    <property type="term" value="F:aldehyde dehydrogenase (NAD+) activity"/>
    <property type="evidence" value="ECO:0007669"/>
    <property type="project" value="UniProtKB-EC"/>
</dbReference>
<dbReference type="InterPro" id="IPR016163">
    <property type="entry name" value="Ald_DH_C"/>
</dbReference>
<keyword evidence="7" id="KW-1185">Reference proteome</keyword>
<dbReference type="FunFam" id="3.40.605.10:FF:000001">
    <property type="entry name" value="Aldehyde dehydrogenase 1"/>
    <property type="match status" value="1"/>
</dbReference>